<gene>
    <name evidence="5" type="ORF">C2G38_2138219</name>
</gene>
<dbReference type="InterPro" id="IPR002213">
    <property type="entry name" value="UDP_glucos_trans"/>
</dbReference>
<dbReference type="PROSITE" id="PS00375">
    <property type="entry name" value="UDPGT"/>
    <property type="match status" value="1"/>
</dbReference>
<feature type="transmembrane region" description="Helical" evidence="4">
    <location>
        <begin position="534"/>
        <end position="556"/>
    </location>
</feature>
<keyword evidence="6" id="KW-1185">Reference proteome</keyword>
<dbReference type="PANTHER" id="PTHR48043:SF145">
    <property type="entry name" value="FI06409P-RELATED"/>
    <property type="match status" value="1"/>
</dbReference>
<evidence type="ECO:0000313" key="6">
    <source>
        <dbReference type="Proteomes" id="UP000266673"/>
    </source>
</evidence>
<dbReference type="InterPro" id="IPR050271">
    <property type="entry name" value="UDP-glycosyltransferase"/>
</dbReference>
<protein>
    <submittedName>
        <fullName evidence="5">Glycosyltransferase Family 1 protein</fullName>
    </submittedName>
</protein>
<accession>A0A397VVJ9</accession>
<dbReference type="Gene3D" id="3.40.50.2000">
    <property type="entry name" value="Glycogen Phosphorylase B"/>
    <property type="match status" value="2"/>
</dbReference>
<proteinExistence type="inferred from homology"/>
<keyword evidence="4" id="KW-0472">Membrane</keyword>
<comment type="similarity">
    <text evidence="3">Belongs to the UDP-glycosyltransferase family.</text>
</comment>
<sequence length="582" mass="65562">MHLKNLFSQLTLWHFAIFIIVFTSNQFFGSADLIKRDSSLNRTNVPKKILATSMIGRTHLPQMCEILKILMDRGYDVILISPGNYTAKSIHYHSIPQIIFENEIASQQFNNKSSDVNNALVDDDPLKLMLLLGKMAVQSYILFYNIYKQVAEENKVDLFFCDYMPLINHPCFDLAWKLGKPAVGISADTSILSNAPYKSDPMLGCHANMENESFYARFKCAIIIPLKLVWSSIDFLRGLNAERATVGINPHWDLRGRVSNLLMLSNTFFGFEVSSSDSPLHQEIGPILPDTFPGLTPVLDSFLADHPRTIYFALGTNAIISSQNVIIILNAFIKLIDQNVIDGVIWPTVRTDISESIEYANSSVSISTILNNQHPNIHISKFSPQFAILSHENTKLFLSHGGSASSHESMYTGTPMLVLPIMGDQPRNAEMLESAGMALKLSKNDLKVDDIVSKVERLLNEESFKKNAERVQFLAKVNSKRKYRAADLMEIVLNTAKYEGVKDENGGFKIDNEKLLRDWITPDTRMGFIRGKYLDVYGVAIILLLALGGGFVYTLLTIVRYTYIISRSENRNDQKSLKPKKE</sequence>
<reference evidence="5 6" key="1">
    <citation type="submission" date="2018-06" db="EMBL/GenBank/DDBJ databases">
        <title>Comparative genomics reveals the genomic features of Rhizophagus irregularis, R. cerebriforme, R. diaphanum and Gigaspora rosea, and their symbiotic lifestyle signature.</title>
        <authorList>
            <person name="Morin E."/>
            <person name="San Clemente H."/>
            <person name="Chen E.C.H."/>
            <person name="De La Providencia I."/>
            <person name="Hainaut M."/>
            <person name="Kuo A."/>
            <person name="Kohler A."/>
            <person name="Murat C."/>
            <person name="Tang N."/>
            <person name="Roy S."/>
            <person name="Loubradou J."/>
            <person name="Henrissat B."/>
            <person name="Grigoriev I.V."/>
            <person name="Corradi N."/>
            <person name="Roux C."/>
            <person name="Martin F.M."/>
        </authorList>
    </citation>
    <scope>NUCLEOTIDE SEQUENCE [LARGE SCALE GENOMIC DNA]</scope>
    <source>
        <strain evidence="5 6">DAOM 194757</strain>
    </source>
</reference>
<comment type="caution">
    <text evidence="5">The sequence shown here is derived from an EMBL/GenBank/DDBJ whole genome shotgun (WGS) entry which is preliminary data.</text>
</comment>
<name>A0A397VVJ9_9GLOM</name>
<keyword evidence="1 3" id="KW-0328">Glycosyltransferase</keyword>
<keyword evidence="4" id="KW-1133">Transmembrane helix</keyword>
<evidence type="ECO:0000256" key="1">
    <source>
        <dbReference type="ARBA" id="ARBA00022676"/>
    </source>
</evidence>
<feature type="transmembrane region" description="Helical" evidence="4">
    <location>
        <begin position="12"/>
        <end position="34"/>
    </location>
</feature>
<dbReference type="AlphaFoldDB" id="A0A397VVJ9"/>
<evidence type="ECO:0000256" key="3">
    <source>
        <dbReference type="RuleBase" id="RU003718"/>
    </source>
</evidence>
<dbReference type="EMBL" id="QKWP01000130">
    <property type="protein sequence ID" value="RIB26600.1"/>
    <property type="molecule type" value="Genomic_DNA"/>
</dbReference>
<dbReference type="GO" id="GO:0008194">
    <property type="term" value="F:UDP-glycosyltransferase activity"/>
    <property type="evidence" value="ECO:0007669"/>
    <property type="project" value="InterPro"/>
</dbReference>
<evidence type="ECO:0000313" key="5">
    <source>
        <dbReference type="EMBL" id="RIB26600.1"/>
    </source>
</evidence>
<dbReference type="SUPFAM" id="SSF53756">
    <property type="entry name" value="UDP-Glycosyltransferase/glycogen phosphorylase"/>
    <property type="match status" value="1"/>
</dbReference>
<organism evidence="5 6">
    <name type="scientific">Gigaspora rosea</name>
    <dbReference type="NCBI Taxonomy" id="44941"/>
    <lineage>
        <taxon>Eukaryota</taxon>
        <taxon>Fungi</taxon>
        <taxon>Fungi incertae sedis</taxon>
        <taxon>Mucoromycota</taxon>
        <taxon>Glomeromycotina</taxon>
        <taxon>Glomeromycetes</taxon>
        <taxon>Diversisporales</taxon>
        <taxon>Gigasporaceae</taxon>
        <taxon>Gigaspora</taxon>
    </lineage>
</organism>
<keyword evidence="2 3" id="KW-0808">Transferase</keyword>
<dbReference type="OrthoDB" id="5835829at2759"/>
<dbReference type="Pfam" id="PF00201">
    <property type="entry name" value="UDPGT"/>
    <property type="match status" value="1"/>
</dbReference>
<evidence type="ECO:0000256" key="4">
    <source>
        <dbReference type="SAM" id="Phobius"/>
    </source>
</evidence>
<dbReference type="InterPro" id="IPR035595">
    <property type="entry name" value="UDP_glycos_trans_CS"/>
</dbReference>
<dbReference type="PANTHER" id="PTHR48043">
    <property type="entry name" value="EG:EG0003.4 PROTEIN-RELATED"/>
    <property type="match status" value="1"/>
</dbReference>
<dbReference type="Proteomes" id="UP000266673">
    <property type="component" value="Unassembled WGS sequence"/>
</dbReference>
<dbReference type="CDD" id="cd03784">
    <property type="entry name" value="GT1_Gtf-like"/>
    <property type="match status" value="1"/>
</dbReference>
<evidence type="ECO:0000256" key="2">
    <source>
        <dbReference type="ARBA" id="ARBA00022679"/>
    </source>
</evidence>
<keyword evidence="4" id="KW-0812">Transmembrane</keyword>